<dbReference type="RefSeq" id="WP_223791911.1">
    <property type="nucleotide sequence ID" value="NZ_JAIOUQ010000011.1"/>
</dbReference>
<proteinExistence type="predicted"/>
<evidence type="ECO:0000313" key="1">
    <source>
        <dbReference type="EMBL" id="MBZ2166359.1"/>
    </source>
</evidence>
<dbReference type="Proteomes" id="UP000825933">
    <property type="component" value="Unassembled WGS sequence"/>
</dbReference>
<accession>A0A8T5V045</accession>
<protein>
    <submittedName>
        <fullName evidence="1">Uncharacterized protein</fullName>
    </submittedName>
</protein>
<dbReference type="EMBL" id="JAIOUQ010000011">
    <property type="protein sequence ID" value="MBZ2166359.1"/>
    <property type="molecule type" value="Genomic_DNA"/>
</dbReference>
<keyword evidence="2" id="KW-1185">Reference proteome</keyword>
<sequence length="57" mass="6667">MKSMFINPKYLLAEEKRKIHKANKILTGSTEDLEEATKEVDWLRDEFPDIEGQTQLS</sequence>
<evidence type="ECO:0000313" key="2">
    <source>
        <dbReference type="Proteomes" id="UP000825933"/>
    </source>
</evidence>
<gene>
    <name evidence="1" type="ORF">K8N75_09950</name>
</gene>
<organism evidence="1 2">
    <name type="scientific">Methanobacterium spitsbergense</name>
    <dbReference type="NCBI Taxonomy" id="2874285"/>
    <lineage>
        <taxon>Archaea</taxon>
        <taxon>Methanobacteriati</taxon>
        <taxon>Methanobacteriota</taxon>
        <taxon>Methanomada group</taxon>
        <taxon>Methanobacteria</taxon>
        <taxon>Methanobacteriales</taxon>
        <taxon>Methanobacteriaceae</taxon>
        <taxon>Methanobacterium</taxon>
    </lineage>
</organism>
<name>A0A8T5V045_9EURY</name>
<dbReference type="AlphaFoldDB" id="A0A8T5V045"/>
<comment type="caution">
    <text evidence="1">The sequence shown here is derived from an EMBL/GenBank/DDBJ whole genome shotgun (WGS) entry which is preliminary data.</text>
</comment>
<reference evidence="2" key="1">
    <citation type="journal article" date="2022" name="Microbiol. Resour. Announc.">
        <title>Draft Genome Sequence of a Methanogenic Archaeon from West Spitsbergen Permafrost.</title>
        <authorList>
            <person name="Trubitsyn V."/>
            <person name="Rivkina E."/>
            <person name="Shcherbakova V."/>
        </authorList>
    </citation>
    <scope>NUCLEOTIDE SEQUENCE [LARGE SCALE GENOMIC DNA]</scope>
    <source>
        <strain evidence="2">VT</strain>
    </source>
</reference>